<feature type="region of interest" description="Disordered" evidence="1">
    <location>
        <begin position="1"/>
        <end position="25"/>
    </location>
</feature>
<feature type="compositionally biased region" description="Basic and acidic residues" evidence="1">
    <location>
        <begin position="807"/>
        <end position="824"/>
    </location>
</feature>
<feature type="transmembrane region" description="Helical" evidence="2">
    <location>
        <begin position="70"/>
        <end position="93"/>
    </location>
</feature>
<evidence type="ECO:0000313" key="4">
    <source>
        <dbReference type="Proteomes" id="UP000770015"/>
    </source>
</evidence>
<keyword evidence="2" id="KW-1133">Transmembrane helix</keyword>
<dbReference type="Proteomes" id="UP000770015">
    <property type="component" value="Unassembled WGS sequence"/>
</dbReference>
<feature type="compositionally biased region" description="Basic and acidic residues" evidence="1">
    <location>
        <begin position="16"/>
        <end position="25"/>
    </location>
</feature>
<keyword evidence="4" id="KW-1185">Reference proteome</keyword>
<feature type="compositionally biased region" description="Low complexity" evidence="1">
    <location>
        <begin position="825"/>
        <end position="839"/>
    </location>
</feature>
<feature type="region of interest" description="Disordered" evidence="1">
    <location>
        <begin position="807"/>
        <end position="839"/>
    </location>
</feature>
<proteinExistence type="predicted"/>
<evidence type="ECO:0000256" key="1">
    <source>
        <dbReference type="SAM" id="MobiDB-lite"/>
    </source>
</evidence>
<accession>A0A9P8V0F2</accession>
<keyword evidence="2" id="KW-0812">Transmembrane</keyword>
<keyword evidence="2" id="KW-0472">Membrane</keyword>
<dbReference type="EMBL" id="JAGSXJ010000046">
    <property type="protein sequence ID" value="KAH6662432.1"/>
    <property type="molecule type" value="Genomic_DNA"/>
</dbReference>
<comment type="caution">
    <text evidence="3">The sequence shown here is derived from an EMBL/GenBank/DDBJ whole genome shotgun (WGS) entry which is preliminary data.</text>
</comment>
<name>A0A9P8V0F2_9PEZI</name>
<dbReference type="AlphaFoldDB" id="A0A9P8V0F2"/>
<evidence type="ECO:0000313" key="3">
    <source>
        <dbReference type="EMBL" id="KAH6662432.1"/>
    </source>
</evidence>
<organism evidence="3 4">
    <name type="scientific">Plectosphaerella plurivora</name>
    <dbReference type="NCBI Taxonomy" id="936078"/>
    <lineage>
        <taxon>Eukaryota</taxon>
        <taxon>Fungi</taxon>
        <taxon>Dikarya</taxon>
        <taxon>Ascomycota</taxon>
        <taxon>Pezizomycotina</taxon>
        <taxon>Sordariomycetes</taxon>
        <taxon>Hypocreomycetidae</taxon>
        <taxon>Glomerellales</taxon>
        <taxon>Plectosphaerellaceae</taxon>
        <taxon>Plectosphaerella</taxon>
    </lineage>
</organism>
<feature type="transmembrane region" description="Helical" evidence="2">
    <location>
        <begin position="183"/>
        <end position="204"/>
    </location>
</feature>
<reference evidence="3" key="1">
    <citation type="journal article" date="2021" name="Nat. Commun.">
        <title>Genetic determinants of endophytism in the Arabidopsis root mycobiome.</title>
        <authorList>
            <person name="Mesny F."/>
            <person name="Miyauchi S."/>
            <person name="Thiergart T."/>
            <person name="Pickel B."/>
            <person name="Atanasova L."/>
            <person name="Karlsson M."/>
            <person name="Huettel B."/>
            <person name="Barry K.W."/>
            <person name="Haridas S."/>
            <person name="Chen C."/>
            <person name="Bauer D."/>
            <person name="Andreopoulos W."/>
            <person name="Pangilinan J."/>
            <person name="LaButti K."/>
            <person name="Riley R."/>
            <person name="Lipzen A."/>
            <person name="Clum A."/>
            <person name="Drula E."/>
            <person name="Henrissat B."/>
            <person name="Kohler A."/>
            <person name="Grigoriev I.V."/>
            <person name="Martin F.M."/>
            <person name="Hacquard S."/>
        </authorList>
    </citation>
    <scope>NUCLEOTIDE SEQUENCE</scope>
    <source>
        <strain evidence="3">MPI-SDFR-AT-0117</strain>
    </source>
</reference>
<evidence type="ECO:0000256" key="2">
    <source>
        <dbReference type="SAM" id="Phobius"/>
    </source>
</evidence>
<dbReference type="OrthoDB" id="5342924at2759"/>
<feature type="transmembrane region" description="Helical" evidence="2">
    <location>
        <begin position="142"/>
        <end position="162"/>
    </location>
</feature>
<sequence length="839" mass="91664">MFNSSSGIDTTTAAKMQDKKPKKKEPETFAVKFRTLLRSSGFGIATYRDEPEKPKILIEESRKTALARTIVHVLPSAVSLSIITLNLIGYFIGDQLQGMRGQDRLKFGLVLMSSKIQELLIVASLTMVVMHCLRHELIFGDGLPLGFIVSPWSFSSVSYFWSANFWGAVRSRETTDNLRTRRFLFALLLVTAGVIAVIGAPAAATLMTPRIVEFPAGGGIFWLNSSPAHLWPTTLNASYYDGADCSTDQLRMWNTECPSAGFTSLFSHVSTWASADGASEYSIEVQDANIRKEIRVWPTLWNGDDAWSVSAHAASGTLQDAMRQFHVDSMADLGGRHKQPNVPPYPYNLYFSVGKQYKLKTKLPASRVMCSYHGTVDLSTGKLLARIALLPEKQRVGRLPSFFNQDGKLVGNWLNDTSTIDHLALFGGVRRVVAVPVPIGENGDQDSSATSLGLVILHDTSDDENPETVDMTACAIDARWINGSSVITSVGYRFFDHKIHSNTVANRLEVEPPKLDEPINRDLGPIAVKERDNGPPTLIKLSKSWYDAFSPILSIGIGFTSYEATILSEGDDQEQTGNRTQTALESILQSNWAQGFKIRNGEIQNIISSAVVDGLSRSGLVQNRESYKFITPFVPDGETRRTKMVRRGPPKESFPEPVELVNSPVGSTRFVMSAIYNGYGLVIEGWFEAMCVAVLLVHVCLALGHTAWVLSQPKTSGAWGNIVELVALAIRSPPPGEKVLENTGAGVDSFHSVGAVAWVETEKPTASATGADQPGQQLRLRFKDGQIARDPNLVPKVNAAYDWTAKEEEQSLAGDREGADDEKTVGTPTVTGVSSSSSS</sequence>
<feature type="compositionally biased region" description="Polar residues" evidence="1">
    <location>
        <begin position="1"/>
        <end position="14"/>
    </location>
</feature>
<protein>
    <submittedName>
        <fullName evidence="3">Uncharacterized protein</fullName>
    </submittedName>
</protein>
<gene>
    <name evidence="3" type="ORF">F5X68DRAFT_178265</name>
</gene>